<protein>
    <submittedName>
        <fullName evidence="13">CCA tRNA nucleotidyltransferase</fullName>
    </submittedName>
</protein>
<dbReference type="Pfam" id="PF12627">
    <property type="entry name" value="PolyA_pol_RNAbd"/>
    <property type="match status" value="1"/>
</dbReference>
<gene>
    <name evidence="13" type="ORF">E0E05_13875</name>
</gene>
<dbReference type="KEGG" id="rpod:E0E05_13875"/>
<feature type="domain" description="Poly A polymerase head" evidence="10">
    <location>
        <begin position="30"/>
        <end position="152"/>
    </location>
</feature>
<dbReference type="PANTHER" id="PTHR46173:SF1">
    <property type="entry name" value="CCA TRNA NUCLEOTIDYLTRANSFERASE 1, MITOCHONDRIAL"/>
    <property type="match status" value="1"/>
</dbReference>
<dbReference type="InterPro" id="IPR043519">
    <property type="entry name" value="NT_sf"/>
</dbReference>
<evidence type="ECO:0000259" key="10">
    <source>
        <dbReference type="Pfam" id="PF01743"/>
    </source>
</evidence>
<evidence type="ECO:0000313" key="14">
    <source>
        <dbReference type="Proteomes" id="UP000293719"/>
    </source>
</evidence>
<dbReference type="GO" id="GO:0016779">
    <property type="term" value="F:nucleotidyltransferase activity"/>
    <property type="evidence" value="ECO:0007669"/>
    <property type="project" value="UniProtKB-KW"/>
</dbReference>
<keyword evidence="4" id="KW-0548">Nucleotidyltransferase</keyword>
<evidence type="ECO:0000259" key="12">
    <source>
        <dbReference type="Pfam" id="PF13735"/>
    </source>
</evidence>
<dbReference type="OrthoDB" id="9805698at2"/>
<dbReference type="SUPFAM" id="SSF81891">
    <property type="entry name" value="Poly A polymerase C-terminal region-like"/>
    <property type="match status" value="1"/>
</dbReference>
<dbReference type="Gene3D" id="3.30.460.10">
    <property type="entry name" value="Beta Polymerase, domain 2"/>
    <property type="match status" value="1"/>
</dbReference>
<dbReference type="Gene3D" id="1.10.3090.10">
    <property type="entry name" value="cca-adding enzyme, domain 2"/>
    <property type="match status" value="1"/>
</dbReference>
<dbReference type="InterPro" id="IPR050264">
    <property type="entry name" value="Bact_CCA-adding_enz_type3_sf"/>
</dbReference>
<evidence type="ECO:0000256" key="9">
    <source>
        <dbReference type="RuleBase" id="RU003953"/>
    </source>
</evidence>
<evidence type="ECO:0000256" key="5">
    <source>
        <dbReference type="ARBA" id="ARBA00022723"/>
    </source>
</evidence>
<keyword evidence="8 9" id="KW-0694">RNA-binding</keyword>
<keyword evidence="7" id="KW-0460">Magnesium</keyword>
<organism evidence="13 14">
    <name type="scientific">Roseitalea porphyridii</name>
    <dbReference type="NCBI Taxonomy" id="1852022"/>
    <lineage>
        <taxon>Bacteria</taxon>
        <taxon>Pseudomonadati</taxon>
        <taxon>Pseudomonadota</taxon>
        <taxon>Alphaproteobacteria</taxon>
        <taxon>Hyphomicrobiales</taxon>
        <taxon>Ahrensiaceae</taxon>
        <taxon>Roseitalea</taxon>
    </lineage>
</organism>
<accession>A0A4P6V2B2</accession>
<evidence type="ECO:0000256" key="8">
    <source>
        <dbReference type="ARBA" id="ARBA00022884"/>
    </source>
</evidence>
<dbReference type="InterPro" id="IPR002646">
    <property type="entry name" value="PolA_pol_head_dom"/>
</dbReference>
<dbReference type="Proteomes" id="UP000293719">
    <property type="component" value="Chromosome"/>
</dbReference>
<keyword evidence="3" id="KW-0819">tRNA processing</keyword>
<keyword evidence="14" id="KW-1185">Reference proteome</keyword>
<dbReference type="InterPro" id="IPR032828">
    <property type="entry name" value="PolyA_RNA-bd"/>
</dbReference>
<evidence type="ECO:0000259" key="11">
    <source>
        <dbReference type="Pfam" id="PF12627"/>
    </source>
</evidence>
<dbReference type="Pfam" id="PF13735">
    <property type="entry name" value="tRNA_NucTran2_2"/>
    <property type="match status" value="1"/>
</dbReference>
<dbReference type="RefSeq" id="WP_131617257.1">
    <property type="nucleotide sequence ID" value="NZ_CP036532.1"/>
</dbReference>
<dbReference type="PANTHER" id="PTHR46173">
    <property type="entry name" value="CCA TRNA NUCLEOTIDYLTRANSFERASE 1, MITOCHONDRIAL"/>
    <property type="match status" value="1"/>
</dbReference>
<dbReference type="AlphaFoldDB" id="A0A4P6V2B2"/>
<reference evidence="13 14" key="1">
    <citation type="journal article" date="2017" name="Int. J. Syst. Evol. Microbiol.">
        <title>Roseitalea porphyridii gen. nov., sp. nov., isolated from a red alga, and reclassification of Hoeflea suaedae Chung et al. 2013 as Pseudohoeflea suaedae gen. nov., comb. nov.</title>
        <authorList>
            <person name="Hyeon J.W."/>
            <person name="Jeong S.E."/>
            <person name="Baek K."/>
            <person name="Jeon C.O."/>
        </authorList>
    </citation>
    <scope>NUCLEOTIDE SEQUENCE [LARGE SCALE GENOMIC DNA]</scope>
    <source>
        <strain evidence="13 14">MA7-20</strain>
    </source>
</reference>
<dbReference type="CDD" id="cd05398">
    <property type="entry name" value="NT_ClassII-CCAase"/>
    <property type="match status" value="1"/>
</dbReference>
<dbReference type="InterPro" id="IPR032810">
    <property type="entry name" value="CCA-adding_enz_C"/>
</dbReference>
<evidence type="ECO:0000256" key="1">
    <source>
        <dbReference type="ARBA" id="ARBA00001946"/>
    </source>
</evidence>
<dbReference type="GO" id="GO:0000166">
    <property type="term" value="F:nucleotide binding"/>
    <property type="evidence" value="ECO:0007669"/>
    <property type="project" value="UniProtKB-KW"/>
</dbReference>
<proteinExistence type="inferred from homology"/>
<evidence type="ECO:0000256" key="6">
    <source>
        <dbReference type="ARBA" id="ARBA00022741"/>
    </source>
</evidence>
<dbReference type="GO" id="GO:0000049">
    <property type="term" value="F:tRNA binding"/>
    <property type="evidence" value="ECO:0007669"/>
    <property type="project" value="TreeGrafter"/>
</dbReference>
<sequence>MTNAKLEADWLADADLQRILGVLTGDGERARIVGGAIRNTLIGHPVTDIDIATTCVPGETVRRLEAAGIKAVDTGMEHGTVTAVANHTGYEITTLREDVETDGRRARVEFGRSWQHDAQRRDFTINALYAEADGTLVDLIGGRADIEARRVRFIGDPEQRIREDYLRILRFFRFFAWYGHGRPDADGLKACARLKEGMAGLSAERIWAEMRKLLAATDPSRALLWMRQTGVLTLLLPESEKWGIDGIHGLMEVERAFDWAPDAVLRLMTLVPLREEAVQGLAQRWKLPNAVRDRLVAAAREADVVADLGNKMLEQRIYRSSRQAVTDRLRLDIARRGAHHTETPDLMALLAHAEAWTAPRFPVAGRDLAGLGMKAGPAMGETLSRLERAWIESGFALDRHALLEMARETR</sequence>
<evidence type="ECO:0000256" key="2">
    <source>
        <dbReference type="ARBA" id="ARBA00022679"/>
    </source>
</evidence>
<dbReference type="EMBL" id="CP036532">
    <property type="protein sequence ID" value="QBK31597.1"/>
    <property type="molecule type" value="Genomic_DNA"/>
</dbReference>
<evidence type="ECO:0000256" key="3">
    <source>
        <dbReference type="ARBA" id="ARBA00022694"/>
    </source>
</evidence>
<evidence type="ECO:0000256" key="7">
    <source>
        <dbReference type="ARBA" id="ARBA00022842"/>
    </source>
</evidence>
<keyword evidence="5" id="KW-0479">Metal-binding</keyword>
<dbReference type="GO" id="GO:0046872">
    <property type="term" value="F:metal ion binding"/>
    <property type="evidence" value="ECO:0007669"/>
    <property type="project" value="UniProtKB-KW"/>
</dbReference>
<evidence type="ECO:0000256" key="4">
    <source>
        <dbReference type="ARBA" id="ARBA00022695"/>
    </source>
</evidence>
<feature type="domain" description="tRNA nucleotidyltransferase/poly(A) polymerase RNA and SrmB- binding" evidence="11">
    <location>
        <begin position="188"/>
        <end position="239"/>
    </location>
</feature>
<keyword evidence="6" id="KW-0547">Nucleotide-binding</keyword>
<dbReference type="GeneID" id="90768391"/>
<dbReference type="SUPFAM" id="SSF81301">
    <property type="entry name" value="Nucleotidyltransferase"/>
    <property type="match status" value="1"/>
</dbReference>
<feature type="domain" description="CCA-adding enzyme C-terminal" evidence="12">
    <location>
        <begin position="266"/>
        <end position="406"/>
    </location>
</feature>
<keyword evidence="2 9" id="KW-0808">Transferase</keyword>
<evidence type="ECO:0000313" key="13">
    <source>
        <dbReference type="EMBL" id="QBK31597.1"/>
    </source>
</evidence>
<dbReference type="Pfam" id="PF01743">
    <property type="entry name" value="PolyA_pol"/>
    <property type="match status" value="1"/>
</dbReference>
<dbReference type="GO" id="GO:0008033">
    <property type="term" value="P:tRNA processing"/>
    <property type="evidence" value="ECO:0007669"/>
    <property type="project" value="UniProtKB-KW"/>
</dbReference>
<comment type="cofactor">
    <cofactor evidence="1">
        <name>Mg(2+)</name>
        <dbReference type="ChEBI" id="CHEBI:18420"/>
    </cofactor>
</comment>
<comment type="similarity">
    <text evidence="9">Belongs to the tRNA nucleotidyltransferase/poly(A) polymerase family.</text>
</comment>
<name>A0A4P6V2B2_9HYPH</name>